<proteinExistence type="predicted"/>
<dbReference type="InterPro" id="IPR000210">
    <property type="entry name" value="BTB/POZ_dom"/>
</dbReference>
<dbReference type="PROSITE" id="PS50097">
    <property type="entry name" value="BTB"/>
    <property type="match status" value="1"/>
</dbReference>
<comment type="caution">
    <text evidence="2">The sequence shown here is derived from an EMBL/GenBank/DDBJ whole genome shotgun (WGS) entry which is preliminary data.</text>
</comment>
<evidence type="ECO:0000313" key="2">
    <source>
        <dbReference type="EMBL" id="KAJ7099933.1"/>
    </source>
</evidence>
<evidence type="ECO:0000259" key="1">
    <source>
        <dbReference type="PROSITE" id="PS50097"/>
    </source>
</evidence>
<dbReference type="SUPFAM" id="SSF54695">
    <property type="entry name" value="POZ domain"/>
    <property type="match status" value="1"/>
</dbReference>
<dbReference type="Gene3D" id="3.30.710.10">
    <property type="entry name" value="Potassium Channel Kv1.1, Chain A"/>
    <property type="match status" value="1"/>
</dbReference>
<dbReference type="CDD" id="cd18186">
    <property type="entry name" value="BTB_POZ_ZBTB_KLHL-like"/>
    <property type="match status" value="1"/>
</dbReference>
<feature type="domain" description="BTB" evidence="1">
    <location>
        <begin position="35"/>
        <end position="100"/>
    </location>
</feature>
<evidence type="ECO:0000313" key="3">
    <source>
        <dbReference type="Proteomes" id="UP001222325"/>
    </source>
</evidence>
<keyword evidence="3" id="KW-1185">Reference proteome</keyword>
<dbReference type="AlphaFoldDB" id="A0AAD6UDT7"/>
<dbReference type="Proteomes" id="UP001222325">
    <property type="component" value="Unassembled WGS sequence"/>
</dbReference>
<protein>
    <recommendedName>
        <fullName evidence="1">BTB domain-containing protein</fullName>
    </recommendedName>
</protein>
<name>A0AAD6UDT7_9AGAR</name>
<accession>A0AAD6UDT7</accession>
<gene>
    <name evidence="2" type="ORF">B0H15DRAFT_818094</name>
</gene>
<dbReference type="EMBL" id="JARJCN010000006">
    <property type="protein sequence ID" value="KAJ7099933.1"/>
    <property type="molecule type" value="Genomic_DNA"/>
</dbReference>
<sequence length="325" mass="36771">MAEPGAKRKRTEGVLPTISTVDATLVRSQIWMPYGDIILQAESTLFRVNRDVLAQQSSVFCDMFSIPQPPNEPTVDGCPVVHVSDKAKDWKMLFGVLYNSFRYYNAALPFNILAPMLRLGRKYDFSAAKDNAVWRIRFEFPGKLEAWSGVSAELTKIGPCQLTDLLCLTYECGVTSSIPALAFCCLREQTLEYLLTEIQHDDGSRSTLPDHIRLTLAIALERIASFQRATFAWLEDASVIPHHSCTTQMKCTNQRRTMHHDLTFLGGNELVRCYGLDDWNDDWEDEFCVVCSGAGETAFSKSRKMVWEALPMFFGLPGWKDLKDD</sequence>
<reference evidence="2" key="1">
    <citation type="submission" date="2023-03" db="EMBL/GenBank/DDBJ databases">
        <title>Massive genome expansion in bonnet fungi (Mycena s.s.) driven by repeated elements and novel gene families across ecological guilds.</title>
        <authorList>
            <consortium name="Lawrence Berkeley National Laboratory"/>
            <person name="Harder C.B."/>
            <person name="Miyauchi S."/>
            <person name="Viragh M."/>
            <person name="Kuo A."/>
            <person name="Thoen E."/>
            <person name="Andreopoulos B."/>
            <person name="Lu D."/>
            <person name="Skrede I."/>
            <person name="Drula E."/>
            <person name="Henrissat B."/>
            <person name="Morin E."/>
            <person name="Kohler A."/>
            <person name="Barry K."/>
            <person name="LaButti K."/>
            <person name="Morin E."/>
            <person name="Salamov A."/>
            <person name="Lipzen A."/>
            <person name="Mereny Z."/>
            <person name="Hegedus B."/>
            <person name="Baldrian P."/>
            <person name="Stursova M."/>
            <person name="Weitz H."/>
            <person name="Taylor A."/>
            <person name="Grigoriev I.V."/>
            <person name="Nagy L.G."/>
            <person name="Martin F."/>
            <person name="Kauserud H."/>
        </authorList>
    </citation>
    <scope>NUCLEOTIDE SEQUENCE</scope>
    <source>
        <strain evidence="2">CBHHK173m</strain>
    </source>
</reference>
<dbReference type="InterPro" id="IPR011333">
    <property type="entry name" value="SKP1/BTB/POZ_sf"/>
</dbReference>
<organism evidence="2 3">
    <name type="scientific">Mycena belliarum</name>
    <dbReference type="NCBI Taxonomy" id="1033014"/>
    <lineage>
        <taxon>Eukaryota</taxon>
        <taxon>Fungi</taxon>
        <taxon>Dikarya</taxon>
        <taxon>Basidiomycota</taxon>
        <taxon>Agaricomycotina</taxon>
        <taxon>Agaricomycetes</taxon>
        <taxon>Agaricomycetidae</taxon>
        <taxon>Agaricales</taxon>
        <taxon>Marasmiineae</taxon>
        <taxon>Mycenaceae</taxon>
        <taxon>Mycena</taxon>
    </lineage>
</organism>